<reference evidence="2" key="1">
    <citation type="submission" date="2020-08" db="EMBL/GenBank/DDBJ databases">
        <title>Genome public.</title>
        <authorList>
            <person name="Liu C."/>
            <person name="Sun Q."/>
        </authorList>
    </citation>
    <scope>NUCLEOTIDE SEQUENCE</scope>
    <source>
        <strain evidence="2">NSJ-42</strain>
    </source>
</reference>
<evidence type="ECO:0000259" key="1">
    <source>
        <dbReference type="Pfam" id="PF18765"/>
    </source>
</evidence>
<keyword evidence="2" id="KW-0808">Transferase</keyword>
<dbReference type="Gene3D" id="3.30.460.10">
    <property type="entry name" value="Beta Polymerase, domain 2"/>
    <property type="match status" value="1"/>
</dbReference>
<gene>
    <name evidence="2" type="ORF">H8R92_05900</name>
</gene>
<dbReference type="AlphaFoldDB" id="A0A8I0DP91"/>
<dbReference type="Proteomes" id="UP000662088">
    <property type="component" value="Unassembled WGS sequence"/>
</dbReference>
<protein>
    <submittedName>
        <fullName evidence="2">Nucleotidyltransferase domain-containing protein</fullName>
    </submittedName>
</protein>
<dbReference type="EMBL" id="JACOOQ010000007">
    <property type="protein sequence ID" value="MBC5639971.1"/>
    <property type="molecule type" value="Genomic_DNA"/>
</dbReference>
<sequence length="257" mass="29979">MEITLNDKIYNVNPEDYSIESIIVFGSFIRGDNNIHSDIDFLIVIDNCSYSEKLITKLNIAEEMQIPPSWISIYTTDEIYDLCLYGDSFLWSVKLEGLILYSRSGFFEYCLYNLRLYTNMTNDIASNYKKLRNISYDFNTKTVSNATLIKRVGYIIRNTLTILAYTAGVINYNKYEVYDICKSIPGFYIPFSKESYIKLLDIKSYIKDNSLDADSIPNFHQYIKLWIKKAFLLVRSSYYKIIALTSRGFSSPFIDYL</sequence>
<keyword evidence="3" id="KW-1185">Reference proteome</keyword>
<dbReference type="GO" id="GO:0016740">
    <property type="term" value="F:transferase activity"/>
    <property type="evidence" value="ECO:0007669"/>
    <property type="project" value="UniProtKB-KW"/>
</dbReference>
<dbReference type="CDD" id="cd05403">
    <property type="entry name" value="NT_KNTase_like"/>
    <property type="match status" value="1"/>
</dbReference>
<dbReference type="Pfam" id="PF18765">
    <property type="entry name" value="Polbeta"/>
    <property type="match status" value="1"/>
</dbReference>
<name>A0A8I0DP91_9CLOT</name>
<dbReference type="RefSeq" id="WP_186834951.1">
    <property type="nucleotide sequence ID" value="NZ_JACOOQ010000007.1"/>
</dbReference>
<dbReference type="InterPro" id="IPR041633">
    <property type="entry name" value="Polbeta"/>
</dbReference>
<dbReference type="SUPFAM" id="SSF81301">
    <property type="entry name" value="Nucleotidyltransferase"/>
    <property type="match status" value="1"/>
</dbReference>
<accession>A0A8I0DP91</accession>
<comment type="caution">
    <text evidence="2">The sequence shown here is derived from an EMBL/GenBank/DDBJ whole genome shotgun (WGS) entry which is preliminary data.</text>
</comment>
<evidence type="ECO:0000313" key="2">
    <source>
        <dbReference type="EMBL" id="MBC5639971.1"/>
    </source>
</evidence>
<organism evidence="2 3">
    <name type="scientific">Clostridium lentum</name>
    <dbReference type="NCBI Taxonomy" id="2763037"/>
    <lineage>
        <taxon>Bacteria</taxon>
        <taxon>Bacillati</taxon>
        <taxon>Bacillota</taxon>
        <taxon>Clostridia</taxon>
        <taxon>Eubacteriales</taxon>
        <taxon>Clostridiaceae</taxon>
        <taxon>Clostridium</taxon>
    </lineage>
</organism>
<feature type="domain" description="Polymerase beta nucleotidyltransferase" evidence="1">
    <location>
        <begin position="8"/>
        <end position="65"/>
    </location>
</feature>
<dbReference type="InterPro" id="IPR043519">
    <property type="entry name" value="NT_sf"/>
</dbReference>
<proteinExistence type="predicted"/>
<evidence type="ECO:0000313" key="3">
    <source>
        <dbReference type="Proteomes" id="UP000662088"/>
    </source>
</evidence>